<protein>
    <submittedName>
        <fullName evidence="13">Octopamine receptor</fullName>
    </submittedName>
</protein>
<evidence type="ECO:0000256" key="1">
    <source>
        <dbReference type="ARBA" id="ARBA00004651"/>
    </source>
</evidence>
<organism evidence="13 14">
    <name type="scientific">Holothuria leucospilota</name>
    <name type="common">Black long sea cucumber</name>
    <name type="synonym">Mertensiothuria leucospilota</name>
    <dbReference type="NCBI Taxonomy" id="206669"/>
    <lineage>
        <taxon>Eukaryota</taxon>
        <taxon>Metazoa</taxon>
        <taxon>Echinodermata</taxon>
        <taxon>Eleutherozoa</taxon>
        <taxon>Echinozoa</taxon>
        <taxon>Holothuroidea</taxon>
        <taxon>Aspidochirotacea</taxon>
        <taxon>Aspidochirotida</taxon>
        <taxon>Holothuriidae</taxon>
        <taxon>Holothuria</taxon>
    </lineage>
</organism>
<feature type="region of interest" description="Disordered" evidence="10">
    <location>
        <begin position="273"/>
        <end position="293"/>
    </location>
</feature>
<feature type="transmembrane region" description="Helical" evidence="11">
    <location>
        <begin position="34"/>
        <end position="61"/>
    </location>
</feature>
<evidence type="ECO:0000256" key="4">
    <source>
        <dbReference type="ARBA" id="ARBA00022989"/>
    </source>
</evidence>
<evidence type="ECO:0000256" key="8">
    <source>
        <dbReference type="ARBA" id="ARBA00023224"/>
    </source>
</evidence>
<dbReference type="GO" id="GO:0005886">
    <property type="term" value="C:plasma membrane"/>
    <property type="evidence" value="ECO:0007669"/>
    <property type="project" value="UniProtKB-SubCell"/>
</dbReference>
<evidence type="ECO:0000313" key="14">
    <source>
        <dbReference type="Proteomes" id="UP001152320"/>
    </source>
</evidence>
<feature type="transmembrane region" description="Helical" evidence="11">
    <location>
        <begin position="73"/>
        <end position="93"/>
    </location>
</feature>
<evidence type="ECO:0000313" key="13">
    <source>
        <dbReference type="EMBL" id="KAJ8025617.1"/>
    </source>
</evidence>
<keyword evidence="3 9" id="KW-0812">Transmembrane</keyword>
<evidence type="ECO:0000256" key="3">
    <source>
        <dbReference type="ARBA" id="ARBA00022692"/>
    </source>
</evidence>
<evidence type="ECO:0000256" key="5">
    <source>
        <dbReference type="ARBA" id="ARBA00023040"/>
    </source>
</evidence>
<feature type="region of interest" description="Disordered" evidence="10">
    <location>
        <begin position="311"/>
        <end position="341"/>
    </location>
</feature>
<dbReference type="CDD" id="cd14967">
    <property type="entry name" value="7tmA_amine_R-like"/>
    <property type="match status" value="1"/>
</dbReference>
<feature type="domain" description="G-protein coupled receptors family 1 profile" evidence="12">
    <location>
        <begin position="53"/>
        <end position="410"/>
    </location>
</feature>
<name>A0A9Q0YSC0_HOLLE</name>
<dbReference type="PROSITE" id="PS50262">
    <property type="entry name" value="G_PROTEIN_RECEP_F1_2"/>
    <property type="match status" value="1"/>
</dbReference>
<keyword evidence="5 9" id="KW-0297">G-protein coupled receptor</keyword>
<evidence type="ECO:0000256" key="10">
    <source>
        <dbReference type="SAM" id="MobiDB-lite"/>
    </source>
</evidence>
<keyword evidence="6 11" id="KW-0472">Membrane</keyword>
<dbReference type="GO" id="GO:0071880">
    <property type="term" value="P:adenylate cyclase-activating adrenergic receptor signaling pathway"/>
    <property type="evidence" value="ECO:0007669"/>
    <property type="project" value="TreeGrafter"/>
</dbReference>
<dbReference type="PRINTS" id="PR00237">
    <property type="entry name" value="GPCRRHODOPSN"/>
</dbReference>
<dbReference type="PANTHER" id="PTHR24248">
    <property type="entry name" value="ADRENERGIC RECEPTOR-RELATED G-PROTEIN COUPLED RECEPTOR"/>
    <property type="match status" value="1"/>
</dbReference>
<feature type="transmembrane region" description="Helical" evidence="11">
    <location>
        <begin position="113"/>
        <end position="133"/>
    </location>
</feature>
<proteinExistence type="inferred from homology"/>
<keyword evidence="2" id="KW-1003">Cell membrane</keyword>
<dbReference type="SMART" id="SM01381">
    <property type="entry name" value="7TM_GPCR_Srsx"/>
    <property type="match status" value="1"/>
</dbReference>
<comment type="caution">
    <text evidence="13">The sequence shown here is derived from an EMBL/GenBank/DDBJ whole genome shotgun (WGS) entry which is preliminary data.</text>
</comment>
<evidence type="ECO:0000256" key="9">
    <source>
        <dbReference type="RuleBase" id="RU000688"/>
    </source>
</evidence>
<dbReference type="InterPro" id="IPR017452">
    <property type="entry name" value="GPCR_Rhodpsn_7TM"/>
</dbReference>
<comment type="similarity">
    <text evidence="9">Belongs to the G-protein coupled receptor 1 family.</text>
</comment>
<dbReference type="EMBL" id="JAIZAY010000017">
    <property type="protein sequence ID" value="KAJ8025617.1"/>
    <property type="molecule type" value="Genomic_DNA"/>
</dbReference>
<dbReference type="PROSITE" id="PS00237">
    <property type="entry name" value="G_PROTEIN_RECEP_F1_1"/>
    <property type="match status" value="1"/>
</dbReference>
<feature type="transmembrane region" description="Helical" evidence="11">
    <location>
        <begin position="354"/>
        <end position="379"/>
    </location>
</feature>
<keyword evidence="4 11" id="KW-1133">Transmembrane helix</keyword>
<evidence type="ECO:0000256" key="7">
    <source>
        <dbReference type="ARBA" id="ARBA00023170"/>
    </source>
</evidence>
<evidence type="ECO:0000256" key="2">
    <source>
        <dbReference type="ARBA" id="ARBA00022475"/>
    </source>
</evidence>
<dbReference type="PANTHER" id="PTHR24248:SF66">
    <property type="entry name" value="OCTOPAMINE RECEPTOR BETA-3R"/>
    <property type="match status" value="1"/>
</dbReference>
<dbReference type="AlphaFoldDB" id="A0A9Q0YSC0"/>
<reference evidence="13" key="1">
    <citation type="submission" date="2021-10" db="EMBL/GenBank/DDBJ databases">
        <title>Tropical sea cucumber genome reveals ecological adaptation and Cuvierian tubules defense mechanism.</title>
        <authorList>
            <person name="Chen T."/>
        </authorList>
    </citation>
    <scope>NUCLEOTIDE SEQUENCE</scope>
    <source>
        <strain evidence="13">Nanhai2018</strain>
        <tissue evidence="13">Muscle</tissue>
    </source>
</reference>
<evidence type="ECO:0000259" key="12">
    <source>
        <dbReference type="PROSITE" id="PS50262"/>
    </source>
</evidence>
<feature type="transmembrane region" description="Helical" evidence="11">
    <location>
        <begin position="391"/>
        <end position="413"/>
    </location>
</feature>
<accession>A0A9Q0YSC0</accession>
<evidence type="ECO:0000256" key="6">
    <source>
        <dbReference type="ARBA" id="ARBA00023136"/>
    </source>
</evidence>
<dbReference type="Proteomes" id="UP001152320">
    <property type="component" value="Chromosome 17"/>
</dbReference>
<dbReference type="GO" id="GO:0004930">
    <property type="term" value="F:G protein-coupled receptor activity"/>
    <property type="evidence" value="ECO:0007669"/>
    <property type="project" value="UniProtKB-KW"/>
</dbReference>
<keyword evidence="8 9" id="KW-0807">Transducer</keyword>
<dbReference type="Gene3D" id="1.20.1070.10">
    <property type="entry name" value="Rhodopsin 7-helix transmembrane proteins"/>
    <property type="match status" value="1"/>
</dbReference>
<keyword evidence="14" id="KW-1185">Reference proteome</keyword>
<dbReference type="Pfam" id="PF00001">
    <property type="entry name" value="7tm_1"/>
    <property type="match status" value="1"/>
</dbReference>
<comment type="subcellular location">
    <subcellularLocation>
        <location evidence="1">Cell membrane</location>
        <topology evidence="1">Multi-pass membrane protein</topology>
    </subcellularLocation>
</comment>
<gene>
    <name evidence="13" type="ORF">HOLleu_33219</name>
</gene>
<dbReference type="GO" id="GO:0043410">
    <property type="term" value="P:positive regulation of MAPK cascade"/>
    <property type="evidence" value="ECO:0007669"/>
    <property type="project" value="TreeGrafter"/>
</dbReference>
<dbReference type="SUPFAM" id="SSF81321">
    <property type="entry name" value="Family A G protein-coupled receptor-like"/>
    <property type="match status" value="1"/>
</dbReference>
<dbReference type="InterPro" id="IPR000276">
    <property type="entry name" value="GPCR_Rhodpsn"/>
</dbReference>
<keyword evidence="7 9" id="KW-0675">Receptor</keyword>
<sequence length="430" mass="47678">MSLHTNMENITVTTFNELLEEPTEFSSRASLRPIYRVFLAFLISIMCAFGIIGNCLVAFAIARYPSLRTVTNYLIVSLAVADTTVCAWVMPLAAYQDLNGGMWRLGDILCDLWVGSDVLMCTASIWNLCAVSVDRYLAISRPIWYATKRKPSFALILVFLAWSSSFMTSVMALFIVGGFQGNEYAEFCSVNTQPSFGVAASLLAFFIPACAILVLYTLILRSVMRLTISRPPLQTGRDQPSHSVELSTRYASTSKNLAKGTVGIANSSYGESDVPTTVTTTGDNKQTSGSVETVSSEVQASTMKYNEITAPAASDQGPSQPSVMMEPTKGTDEENRIKEKKKPVKISMTRERRAALVIGMVVLAFIACWLPFFSVFFMINVCTTCTVTLGIFQFVTWLGWFNSALNPVIYTVFNREFRHAFRKIFRFTDN</sequence>
<evidence type="ECO:0000256" key="11">
    <source>
        <dbReference type="SAM" id="Phobius"/>
    </source>
</evidence>
<feature type="compositionally biased region" description="Polar residues" evidence="10">
    <location>
        <begin position="273"/>
        <end position="286"/>
    </location>
</feature>
<feature type="transmembrane region" description="Helical" evidence="11">
    <location>
        <begin position="196"/>
        <end position="220"/>
    </location>
</feature>
<feature type="transmembrane region" description="Helical" evidence="11">
    <location>
        <begin position="153"/>
        <end position="176"/>
    </location>
</feature>
<dbReference type="OrthoDB" id="10010417at2759"/>